<name>A0A9Q1JCV0_SYNKA</name>
<proteinExistence type="predicted"/>
<evidence type="ECO:0000313" key="2">
    <source>
        <dbReference type="Proteomes" id="UP001152622"/>
    </source>
</evidence>
<sequence>MTNRRGVTLGAEEPGGDGSRIVFTNWRQPHVRTPALPQIAVLLSIPQVGPVSPQRSVRPVPLLEPLRDGGFLFLIVEGLQPYAPSHTDEV</sequence>
<dbReference type="EMBL" id="JAINUF010000001">
    <property type="protein sequence ID" value="KAJ8380220.1"/>
    <property type="molecule type" value="Genomic_DNA"/>
</dbReference>
<comment type="caution">
    <text evidence="1">The sequence shown here is derived from an EMBL/GenBank/DDBJ whole genome shotgun (WGS) entry which is preliminary data.</text>
</comment>
<organism evidence="1 2">
    <name type="scientific">Synaphobranchus kaupii</name>
    <name type="common">Kaup's arrowtooth eel</name>
    <dbReference type="NCBI Taxonomy" id="118154"/>
    <lineage>
        <taxon>Eukaryota</taxon>
        <taxon>Metazoa</taxon>
        <taxon>Chordata</taxon>
        <taxon>Craniata</taxon>
        <taxon>Vertebrata</taxon>
        <taxon>Euteleostomi</taxon>
        <taxon>Actinopterygii</taxon>
        <taxon>Neopterygii</taxon>
        <taxon>Teleostei</taxon>
        <taxon>Anguilliformes</taxon>
        <taxon>Synaphobranchidae</taxon>
        <taxon>Synaphobranchus</taxon>
    </lineage>
</organism>
<accession>A0A9Q1JCV0</accession>
<evidence type="ECO:0000313" key="1">
    <source>
        <dbReference type="EMBL" id="KAJ8380220.1"/>
    </source>
</evidence>
<protein>
    <submittedName>
        <fullName evidence="1">Uncharacterized protein</fullName>
    </submittedName>
</protein>
<reference evidence="1" key="1">
    <citation type="journal article" date="2023" name="Science">
        <title>Genome structures resolve the early diversification of teleost fishes.</title>
        <authorList>
            <person name="Parey E."/>
            <person name="Louis A."/>
            <person name="Montfort J."/>
            <person name="Bouchez O."/>
            <person name="Roques C."/>
            <person name="Iampietro C."/>
            <person name="Lluch J."/>
            <person name="Castinel A."/>
            <person name="Donnadieu C."/>
            <person name="Desvignes T."/>
            <person name="Floi Bucao C."/>
            <person name="Jouanno E."/>
            <person name="Wen M."/>
            <person name="Mejri S."/>
            <person name="Dirks R."/>
            <person name="Jansen H."/>
            <person name="Henkel C."/>
            <person name="Chen W.J."/>
            <person name="Zahm M."/>
            <person name="Cabau C."/>
            <person name="Klopp C."/>
            <person name="Thompson A.W."/>
            <person name="Robinson-Rechavi M."/>
            <person name="Braasch I."/>
            <person name="Lecointre G."/>
            <person name="Bobe J."/>
            <person name="Postlethwait J.H."/>
            <person name="Berthelot C."/>
            <person name="Roest Crollius H."/>
            <person name="Guiguen Y."/>
        </authorList>
    </citation>
    <scope>NUCLEOTIDE SEQUENCE</scope>
    <source>
        <strain evidence="1">WJC10195</strain>
    </source>
</reference>
<dbReference type="AlphaFoldDB" id="A0A9Q1JCV0"/>
<gene>
    <name evidence="1" type="ORF">SKAU_G00009980</name>
</gene>
<keyword evidence="2" id="KW-1185">Reference proteome</keyword>
<dbReference type="Proteomes" id="UP001152622">
    <property type="component" value="Chromosome 1"/>
</dbReference>